<protein>
    <recommendedName>
        <fullName evidence="3">Glutaredoxin-like protein NrdH</fullName>
    </recommendedName>
</protein>
<evidence type="ECO:0000256" key="4">
    <source>
        <dbReference type="ARBA" id="ARBA00022448"/>
    </source>
</evidence>
<evidence type="ECO:0000256" key="6">
    <source>
        <dbReference type="ARBA" id="ARBA00023157"/>
    </source>
</evidence>
<evidence type="ECO:0000259" key="8">
    <source>
        <dbReference type="Pfam" id="PF00462"/>
    </source>
</evidence>
<dbReference type="Gene3D" id="3.40.30.10">
    <property type="entry name" value="Glutaredoxin"/>
    <property type="match status" value="1"/>
</dbReference>
<keyword evidence="10" id="KW-1185">Reference proteome</keyword>
<comment type="similarity">
    <text evidence="2">Belongs to the glutaredoxin family.</text>
</comment>
<comment type="function">
    <text evidence="1">Electron transport system for the ribonucleotide reductase system NrdEF.</text>
</comment>
<organism evidence="9 10">
    <name type="scientific">Brevibacterium jeotgali</name>
    <dbReference type="NCBI Taxonomy" id="1262550"/>
    <lineage>
        <taxon>Bacteria</taxon>
        <taxon>Bacillati</taxon>
        <taxon>Actinomycetota</taxon>
        <taxon>Actinomycetes</taxon>
        <taxon>Micrococcales</taxon>
        <taxon>Brevibacteriaceae</taxon>
        <taxon>Brevibacterium</taxon>
    </lineage>
</organism>
<dbReference type="CDD" id="cd02976">
    <property type="entry name" value="NrdH"/>
    <property type="match status" value="1"/>
</dbReference>
<dbReference type="SUPFAM" id="SSF52833">
    <property type="entry name" value="Thioredoxin-like"/>
    <property type="match status" value="1"/>
</dbReference>
<dbReference type="InterPro" id="IPR002109">
    <property type="entry name" value="Glutaredoxin"/>
</dbReference>
<dbReference type="NCBIfam" id="TIGR02194">
    <property type="entry name" value="GlrX_NrdH"/>
    <property type="match status" value="1"/>
</dbReference>
<dbReference type="AlphaFoldDB" id="A0A2H1L5K1"/>
<dbReference type="EMBL" id="FXZM01000008">
    <property type="protein sequence ID" value="SMY12184.1"/>
    <property type="molecule type" value="Genomic_DNA"/>
</dbReference>
<sequence length="114" mass="12053">MNTTSSGLIVAGAQRSDGTQTALNQWTKDGNPMITVYTKPSCVQCNATFRALDARGVEYRTVDLSKDPGALDVVKAMGYMQAPVVVTDDDHWSGFRPDKIGTLDAQAGAASSVA</sequence>
<evidence type="ECO:0000313" key="9">
    <source>
        <dbReference type="EMBL" id="SMY12184.1"/>
    </source>
</evidence>
<accession>A0A2H1L5K1</accession>
<reference evidence="10" key="1">
    <citation type="submission" date="2017-03" db="EMBL/GenBank/DDBJ databases">
        <authorList>
            <person name="Monnet C."/>
        </authorList>
    </citation>
    <scope>NUCLEOTIDE SEQUENCE [LARGE SCALE GENOMIC DNA]</scope>
    <source>
        <strain evidence="10">SJ5-8</strain>
    </source>
</reference>
<dbReference type="PANTHER" id="PTHR34386">
    <property type="entry name" value="GLUTAREDOXIN"/>
    <property type="match status" value="1"/>
</dbReference>
<keyword evidence="5" id="KW-0249">Electron transport</keyword>
<feature type="domain" description="Glutaredoxin" evidence="8">
    <location>
        <begin position="34"/>
        <end position="92"/>
    </location>
</feature>
<dbReference type="InterPro" id="IPR051548">
    <property type="entry name" value="Grx-like_ET"/>
</dbReference>
<dbReference type="GO" id="GO:0009055">
    <property type="term" value="F:electron transfer activity"/>
    <property type="evidence" value="ECO:0007669"/>
    <property type="project" value="TreeGrafter"/>
</dbReference>
<evidence type="ECO:0000256" key="1">
    <source>
        <dbReference type="ARBA" id="ARBA00002292"/>
    </source>
</evidence>
<name>A0A2H1L5K1_9MICO</name>
<dbReference type="InterPro" id="IPR036249">
    <property type="entry name" value="Thioredoxin-like_sf"/>
</dbReference>
<evidence type="ECO:0000256" key="2">
    <source>
        <dbReference type="ARBA" id="ARBA00007787"/>
    </source>
</evidence>
<dbReference type="GO" id="GO:0045454">
    <property type="term" value="P:cell redox homeostasis"/>
    <property type="evidence" value="ECO:0007669"/>
    <property type="project" value="InterPro"/>
</dbReference>
<evidence type="ECO:0000256" key="5">
    <source>
        <dbReference type="ARBA" id="ARBA00022982"/>
    </source>
</evidence>
<proteinExistence type="inferred from homology"/>
<dbReference type="InterPro" id="IPR011909">
    <property type="entry name" value="GlrX_NrdH"/>
</dbReference>
<keyword evidence="7" id="KW-0676">Redox-active center</keyword>
<evidence type="ECO:0000256" key="7">
    <source>
        <dbReference type="ARBA" id="ARBA00023284"/>
    </source>
</evidence>
<evidence type="ECO:0000313" key="10">
    <source>
        <dbReference type="Proteomes" id="UP000234462"/>
    </source>
</evidence>
<keyword evidence="4" id="KW-0813">Transport</keyword>
<dbReference type="Pfam" id="PF00462">
    <property type="entry name" value="Glutaredoxin"/>
    <property type="match status" value="1"/>
</dbReference>
<dbReference type="Proteomes" id="UP000234462">
    <property type="component" value="Unassembled WGS sequence"/>
</dbReference>
<gene>
    <name evidence="9" type="ORF">BJEO58_01778</name>
</gene>
<evidence type="ECO:0000256" key="3">
    <source>
        <dbReference type="ARBA" id="ARBA00017945"/>
    </source>
</evidence>
<keyword evidence="6" id="KW-1015">Disulfide bond</keyword>
<dbReference type="PROSITE" id="PS51354">
    <property type="entry name" value="GLUTAREDOXIN_2"/>
    <property type="match status" value="1"/>
</dbReference>
<dbReference type="PANTHER" id="PTHR34386:SF1">
    <property type="entry name" value="GLUTAREDOXIN-LIKE PROTEIN NRDH"/>
    <property type="match status" value="1"/>
</dbReference>